<dbReference type="InterPro" id="IPR050482">
    <property type="entry name" value="Sensor_HK_TwoCompSys"/>
</dbReference>
<dbReference type="STRING" id="591159.SSQG_06396"/>
<dbReference type="InterPro" id="IPR036890">
    <property type="entry name" value="HATPase_C_sf"/>
</dbReference>
<evidence type="ECO:0000256" key="3">
    <source>
        <dbReference type="ARBA" id="ARBA00022679"/>
    </source>
</evidence>
<dbReference type="CDD" id="cd16917">
    <property type="entry name" value="HATPase_UhpB-NarQ-NarX-like"/>
    <property type="match status" value="1"/>
</dbReference>
<proteinExistence type="predicted"/>
<dbReference type="PANTHER" id="PTHR24421:SF10">
    <property type="entry name" value="NITRATE_NITRITE SENSOR PROTEIN NARQ"/>
    <property type="match status" value="1"/>
</dbReference>
<dbReference type="SUPFAM" id="SSF55874">
    <property type="entry name" value="ATPase domain of HSP90 chaperone/DNA topoisomerase II/histidine kinase"/>
    <property type="match status" value="1"/>
</dbReference>
<comment type="catalytic activity">
    <reaction evidence="1">
        <text>ATP + protein L-histidine = ADP + protein N-phospho-L-histidine.</text>
        <dbReference type="EC" id="2.7.13.3"/>
    </reaction>
</comment>
<reference evidence="8" key="1">
    <citation type="submission" date="2009-02" db="EMBL/GenBank/DDBJ databases">
        <title>Annotation of Streptomyces viridochromogenes strain DSM 40736.</title>
        <authorList>
            <consortium name="The Broad Institute Genome Sequencing Platform"/>
            <consortium name="Broad Institute Microbial Sequencing Center"/>
            <person name="Fischbach M."/>
            <person name="Godfrey P."/>
            <person name="Ward D."/>
            <person name="Young S."/>
            <person name="Zeng Q."/>
            <person name="Koehrsen M."/>
            <person name="Alvarado L."/>
            <person name="Berlin A.M."/>
            <person name="Bochicchio J."/>
            <person name="Borenstein D."/>
            <person name="Chapman S.B."/>
            <person name="Chen Z."/>
            <person name="Engels R."/>
            <person name="Freedman E."/>
            <person name="Gellesch M."/>
            <person name="Goldberg J."/>
            <person name="Griggs A."/>
            <person name="Gujja S."/>
            <person name="Heilman E.R."/>
            <person name="Heiman D.I."/>
            <person name="Hepburn T.A."/>
            <person name="Howarth C."/>
            <person name="Jen D."/>
            <person name="Larson L."/>
            <person name="Lewis B."/>
            <person name="Mehta T."/>
            <person name="Park D."/>
            <person name="Pearson M."/>
            <person name="Richards J."/>
            <person name="Roberts A."/>
            <person name="Saif S."/>
            <person name="Shea T.D."/>
            <person name="Shenoy N."/>
            <person name="Sisk P."/>
            <person name="Stolte C."/>
            <person name="Sykes S.N."/>
            <person name="Thomson T."/>
            <person name="Walk T."/>
            <person name="White J."/>
            <person name="Yandava C."/>
            <person name="Straight P."/>
            <person name="Clardy J."/>
            <person name="Hung D."/>
            <person name="Kolter R."/>
            <person name="Mekalanos J."/>
            <person name="Walker S."/>
            <person name="Walsh C.T."/>
            <person name="Wieland-Brown L.C."/>
            <person name="Haas B."/>
            <person name="Nusbaum C."/>
            <person name="Birren B."/>
        </authorList>
    </citation>
    <scope>NUCLEOTIDE SEQUENCE [LARGE SCALE GENOMIC DNA]</scope>
    <source>
        <strain evidence="8">DSM 40736 / JCM 4977 / BCRC 1201 / Tue 494</strain>
    </source>
</reference>
<name>D9X450_STRVT</name>
<keyword evidence="5" id="KW-0902">Two-component regulatory system</keyword>
<dbReference type="EC" id="2.7.13.3" evidence="2"/>
<feature type="domain" description="Histidine kinase/HSP90-like ATPase" evidence="6">
    <location>
        <begin position="71"/>
        <end position="158"/>
    </location>
</feature>
<keyword evidence="8" id="KW-1185">Reference proteome</keyword>
<dbReference type="EMBL" id="GG657757">
    <property type="protein sequence ID" value="EFL35878.1"/>
    <property type="molecule type" value="Genomic_DNA"/>
</dbReference>
<dbReference type="GO" id="GO:0000160">
    <property type="term" value="P:phosphorelay signal transduction system"/>
    <property type="evidence" value="ECO:0007669"/>
    <property type="project" value="UniProtKB-KW"/>
</dbReference>
<dbReference type="eggNOG" id="COG4585">
    <property type="taxonomic scope" value="Bacteria"/>
</dbReference>
<dbReference type="AlphaFoldDB" id="D9X450"/>
<dbReference type="HOGENOM" id="CLU_1651237_0_0_11"/>
<evidence type="ECO:0000256" key="5">
    <source>
        <dbReference type="ARBA" id="ARBA00023012"/>
    </source>
</evidence>
<evidence type="ECO:0000259" key="6">
    <source>
        <dbReference type="Pfam" id="PF02518"/>
    </source>
</evidence>
<accession>D9X450</accession>
<protein>
    <recommendedName>
        <fullName evidence="2">histidine kinase</fullName>
        <ecNumber evidence="2">2.7.13.3</ecNumber>
    </recommendedName>
</protein>
<keyword evidence="3" id="KW-0808">Transferase</keyword>
<dbReference type="PANTHER" id="PTHR24421">
    <property type="entry name" value="NITRATE/NITRITE SENSOR PROTEIN NARX-RELATED"/>
    <property type="match status" value="1"/>
</dbReference>
<dbReference type="Pfam" id="PF02518">
    <property type="entry name" value="HATPase_c"/>
    <property type="match status" value="1"/>
</dbReference>
<evidence type="ECO:0000313" key="7">
    <source>
        <dbReference type="EMBL" id="EFL35878.1"/>
    </source>
</evidence>
<evidence type="ECO:0000256" key="1">
    <source>
        <dbReference type="ARBA" id="ARBA00000085"/>
    </source>
</evidence>
<evidence type="ECO:0000256" key="4">
    <source>
        <dbReference type="ARBA" id="ARBA00022777"/>
    </source>
</evidence>
<gene>
    <name evidence="7" type="ORF">SSQG_06396</name>
</gene>
<dbReference type="Proteomes" id="UP000004184">
    <property type="component" value="Unassembled WGS sequence"/>
</dbReference>
<dbReference type="Gene3D" id="3.30.565.10">
    <property type="entry name" value="Histidine kinase-like ATPase, C-terminal domain"/>
    <property type="match status" value="1"/>
</dbReference>
<keyword evidence="4 7" id="KW-0418">Kinase</keyword>
<organism evidence="7 8">
    <name type="scientific">Streptomyces viridochromogenes (strain DSM 40736 / JCM 4977 / BCRC 1201 / Tue 494)</name>
    <dbReference type="NCBI Taxonomy" id="591159"/>
    <lineage>
        <taxon>Bacteria</taxon>
        <taxon>Bacillati</taxon>
        <taxon>Actinomycetota</taxon>
        <taxon>Actinomycetes</taxon>
        <taxon>Kitasatosporales</taxon>
        <taxon>Streptomycetaceae</taxon>
        <taxon>Streptomyces</taxon>
    </lineage>
</organism>
<evidence type="ECO:0000256" key="2">
    <source>
        <dbReference type="ARBA" id="ARBA00012438"/>
    </source>
</evidence>
<dbReference type="InterPro" id="IPR003594">
    <property type="entry name" value="HATPase_dom"/>
</dbReference>
<sequence>MIRESAHEALQDLREIIGVLRAGEADDAGRPQPTLAALDTLVAEAREAGMKVFLHRDVTDPAAVPSSVGRTAYRIAQEGLTNARKHAPGTEVTVSVAGAPGDGLTVSVRNPPPEGEVPPVPGSGQGLIGLTERATLAGGRLEHGPTPDGGFEVRAWLPWS</sequence>
<evidence type="ECO:0000313" key="8">
    <source>
        <dbReference type="Proteomes" id="UP000004184"/>
    </source>
</evidence>
<dbReference type="GO" id="GO:0004673">
    <property type="term" value="F:protein histidine kinase activity"/>
    <property type="evidence" value="ECO:0007669"/>
    <property type="project" value="UniProtKB-EC"/>
</dbReference>